<dbReference type="AlphaFoldDB" id="A0A840FG97"/>
<evidence type="ECO:0000313" key="1">
    <source>
        <dbReference type="EMBL" id="MBB4155692.1"/>
    </source>
</evidence>
<sequence length="89" mass="9526">MQRADTIEDPEALALRALAWTLSDADRAMRLLSLTGLTPDDLRERIGTRPVLAAGLGFLAAHEPDLVACAGHLGVKPEALARALAELER</sequence>
<accession>A0A840FG97</accession>
<organism evidence="1 2">
    <name type="scientific">Sphingomonas jinjuensis</name>
    <dbReference type="NCBI Taxonomy" id="535907"/>
    <lineage>
        <taxon>Bacteria</taxon>
        <taxon>Pseudomonadati</taxon>
        <taxon>Pseudomonadota</taxon>
        <taxon>Alphaproteobacteria</taxon>
        <taxon>Sphingomonadales</taxon>
        <taxon>Sphingomonadaceae</taxon>
        <taxon>Sphingomonas</taxon>
    </lineage>
</organism>
<dbReference type="Proteomes" id="UP000529795">
    <property type="component" value="Unassembled WGS sequence"/>
</dbReference>
<evidence type="ECO:0008006" key="3">
    <source>
        <dbReference type="Google" id="ProtNLM"/>
    </source>
</evidence>
<dbReference type="RefSeq" id="WP_183987403.1">
    <property type="nucleotide sequence ID" value="NZ_JACIEV010000020.1"/>
</dbReference>
<comment type="caution">
    <text evidence="1">The sequence shown here is derived from an EMBL/GenBank/DDBJ whole genome shotgun (WGS) entry which is preliminary data.</text>
</comment>
<protein>
    <recommendedName>
        <fullName evidence="3">DUF3572 family protein</fullName>
    </recommendedName>
</protein>
<dbReference type="InterPro" id="IPR021955">
    <property type="entry name" value="DUF3572"/>
</dbReference>
<reference evidence="1 2" key="1">
    <citation type="submission" date="2020-08" db="EMBL/GenBank/DDBJ databases">
        <title>Genomic Encyclopedia of Type Strains, Phase IV (KMG-IV): sequencing the most valuable type-strain genomes for metagenomic binning, comparative biology and taxonomic classification.</title>
        <authorList>
            <person name="Goeker M."/>
        </authorList>
    </citation>
    <scope>NUCLEOTIDE SEQUENCE [LARGE SCALE GENOMIC DNA]</scope>
    <source>
        <strain evidence="1 2">YC6723</strain>
    </source>
</reference>
<dbReference type="EMBL" id="JACIEV010000020">
    <property type="protein sequence ID" value="MBB4155692.1"/>
    <property type="molecule type" value="Genomic_DNA"/>
</dbReference>
<dbReference type="Pfam" id="PF12096">
    <property type="entry name" value="DUF3572"/>
    <property type="match status" value="1"/>
</dbReference>
<gene>
    <name evidence="1" type="ORF">GGQ80_003617</name>
</gene>
<evidence type="ECO:0000313" key="2">
    <source>
        <dbReference type="Proteomes" id="UP000529795"/>
    </source>
</evidence>
<keyword evidence="2" id="KW-1185">Reference proteome</keyword>
<name>A0A840FG97_9SPHN</name>
<proteinExistence type="predicted"/>